<dbReference type="PRINTS" id="PR00190">
    <property type="entry name" value="ACTIN"/>
</dbReference>
<evidence type="ECO:0000313" key="3">
    <source>
        <dbReference type="Proteomes" id="UP001141327"/>
    </source>
</evidence>
<name>A0ABQ8UGF3_9EUKA</name>
<dbReference type="EMBL" id="JAPMOS010000052">
    <property type="protein sequence ID" value="KAJ4457218.1"/>
    <property type="molecule type" value="Genomic_DNA"/>
</dbReference>
<dbReference type="InterPro" id="IPR004001">
    <property type="entry name" value="Actin_CS"/>
</dbReference>
<evidence type="ECO:0000313" key="2">
    <source>
        <dbReference type="EMBL" id="KAJ4457218.1"/>
    </source>
</evidence>
<dbReference type="Gene3D" id="3.90.640.10">
    <property type="entry name" value="Actin, Chain A, domain 4"/>
    <property type="match status" value="1"/>
</dbReference>
<dbReference type="SMART" id="SM00268">
    <property type="entry name" value="ACTIN"/>
    <property type="match status" value="1"/>
</dbReference>
<comment type="caution">
    <text evidence="2">The sequence shown here is derived from an EMBL/GenBank/DDBJ whole genome shotgun (WGS) entry which is preliminary data.</text>
</comment>
<sequence length="398" mass="44171">MTEPLQRSVVVDCGSGVCRAGFAGEDFPRTIFPSVVGRHRQLEASLLPASDSRLYIGDEALRNSGLLDLHFPIKRGLVTHWDEMETIWHHTMYTELCVDPNSSPVFVSEAPLTPKQHREHTTTMLFETFAVPSMFSQISAALALYCSGRITGLLVDSGEGITHAVPIYEGYPMPHGVLRMDMGGIDITRFLHKTLEERGVKIPLSLEFDVLRDIKERLCFVSFDYERDIAVNPRTYPGAPAYQMPDGTVIPLERERIMCAELLFRPQLLAPDGPAEGIDRVGLNSIMRCDEDVRTELFRNIVLCGGSTMFRGFPERVTRDIAAHAPPQSQLRVVAPSERKYAAWIGGSIVASLASFRAMWITKAEYDEKPIMQAPSIRSLDALAAEATLALVALARPA</sequence>
<evidence type="ECO:0000256" key="1">
    <source>
        <dbReference type="RuleBase" id="RU000487"/>
    </source>
</evidence>
<organism evidence="2 3">
    <name type="scientific">Paratrimastix pyriformis</name>
    <dbReference type="NCBI Taxonomy" id="342808"/>
    <lineage>
        <taxon>Eukaryota</taxon>
        <taxon>Metamonada</taxon>
        <taxon>Preaxostyla</taxon>
        <taxon>Paratrimastigidae</taxon>
        <taxon>Paratrimastix</taxon>
    </lineage>
</organism>
<dbReference type="InterPro" id="IPR043129">
    <property type="entry name" value="ATPase_NBD"/>
</dbReference>
<dbReference type="SUPFAM" id="SSF53067">
    <property type="entry name" value="Actin-like ATPase domain"/>
    <property type="match status" value="2"/>
</dbReference>
<dbReference type="InterPro" id="IPR004000">
    <property type="entry name" value="Actin"/>
</dbReference>
<proteinExistence type="inferred from homology"/>
<dbReference type="PROSITE" id="PS00432">
    <property type="entry name" value="ACTINS_2"/>
    <property type="match status" value="1"/>
</dbReference>
<dbReference type="Pfam" id="PF00022">
    <property type="entry name" value="Actin"/>
    <property type="match status" value="1"/>
</dbReference>
<dbReference type="Gene3D" id="3.30.420.40">
    <property type="match status" value="2"/>
</dbReference>
<protein>
    <submittedName>
        <fullName evidence="2">Actin</fullName>
    </submittedName>
</protein>
<gene>
    <name evidence="2" type="ORF">PAPYR_7389</name>
</gene>
<keyword evidence="3" id="KW-1185">Reference proteome</keyword>
<dbReference type="Proteomes" id="UP001141327">
    <property type="component" value="Unassembled WGS sequence"/>
</dbReference>
<dbReference type="PANTHER" id="PTHR11937">
    <property type="entry name" value="ACTIN"/>
    <property type="match status" value="1"/>
</dbReference>
<comment type="similarity">
    <text evidence="1">Belongs to the actin family.</text>
</comment>
<accession>A0ABQ8UGF3</accession>
<reference evidence="2" key="1">
    <citation type="journal article" date="2022" name="bioRxiv">
        <title>Genomics of Preaxostyla Flagellates Illuminates Evolutionary Transitions and the Path Towards Mitochondrial Loss.</title>
        <authorList>
            <person name="Novak L.V.F."/>
            <person name="Treitli S.C."/>
            <person name="Pyrih J."/>
            <person name="Halakuc P."/>
            <person name="Pipaliya S.V."/>
            <person name="Vacek V."/>
            <person name="Brzon O."/>
            <person name="Soukal P."/>
            <person name="Eme L."/>
            <person name="Dacks J.B."/>
            <person name="Karnkowska A."/>
            <person name="Elias M."/>
            <person name="Hampl V."/>
        </authorList>
    </citation>
    <scope>NUCLEOTIDE SEQUENCE</scope>
    <source>
        <strain evidence="2">RCP-MX</strain>
    </source>
</reference>